<dbReference type="Gene3D" id="3.30.230.30">
    <property type="entry name" value="Impact, N-terminal domain"/>
    <property type="match status" value="1"/>
</dbReference>
<protein>
    <submittedName>
        <fullName evidence="3">Uncharacterized protein</fullName>
    </submittedName>
</protein>
<evidence type="ECO:0000313" key="4">
    <source>
        <dbReference type="Proteomes" id="UP000326396"/>
    </source>
</evidence>
<dbReference type="OrthoDB" id="10262814at2759"/>
<gene>
    <name evidence="3" type="ORF">E3N88_28189</name>
</gene>
<dbReference type="InterPro" id="IPR036956">
    <property type="entry name" value="Impact_N_sf"/>
</dbReference>
<accession>A0A5N6MYX9</accession>
<sequence length="114" mass="12794">MTSEQHPYTTIVSIGYRAFISFFMIWFLLLKLLISSFVTSLQLIIAGLIRHFGGIKLGTGGLVRAYGGVTAECLKNAHTGLIKSQIIHDLEVQMKAERRSRLGLEKEIQKEQSE</sequence>
<dbReference type="EMBL" id="SZYD01000014">
    <property type="protein sequence ID" value="KAD4179598.1"/>
    <property type="molecule type" value="Genomic_DNA"/>
</dbReference>
<dbReference type="InterPro" id="IPR020568">
    <property type="entry name" value="Ribosomal_Su5_D2-typ_SF"/>
</dbReference>
<comment type="caution">
    <text evidence="3">The sequence shown here is derived from an EMBL/GenBank/DDBJ whole genome shotgun (WGS) entry which is preliminary data.</text>
</comment>
<organism evidence="3 4">
    <name type="scientific">Mikania micrantha</name>
    <name type="common">bitter vine</name>
    <dbReference type="NCBI Taxonomy" id="192012"/>
    <lineage>
        <taxon>Eukaryota</taxon>
        <taxon>Viridiplantae</taxon>
        <taxon>Streptophyta</taxon>
        <taxon>Embryophyta</taxon>
        <taxon>Tracheophyta</taxon>
        <taxon>Spermatophyta</taxon>
        <taxon>Magnoliopsida</taxon>
        <taxon>eudicotyledons</taxon>
        <taxon>Gunneridae</taxon>
        <taxon>Pentapetalae</taxon>
        <taxon>asterids</taxon>
        <taxon>campanulids</taxon>
        <taxon>Asterales</taxon>
        <taxon>Asteraceae</taxon>
        <taxon>Asteroideae</taxon>
        <taxon>Heliantheae alliance</taxon>
        <taxon>Eupatorieae</taxon>
        <taxon>Mikania</taxon>
    </lineage>
</organism>
<keyword evidence="4" id="KW-1185">Reference proteome</keyword>
<keyword evidence="2" id="KW-0812">Transmembrane</keyword>
<keyword evidence="1" id="KW-0175">Coiled coil</keyword>
<reference evidence="3 4" key="1">
    <citation type="submission" date="2019-05" db="EMBL/GenBank/DDBJ databases">
        <title>Mikania micrantha, genome provides insights into the molecular mechanism of rapid growth.</title>
        <authorList>
            <person name="Liu B."/>
        </authorList>
    </citation>
    <scope>NUCLEOTIDE SEQUENCE [LARGE SCALE GENOMIC DNA]</scope>
    <source>
        <strain evidence="3">NLD-2019</strain>
        <tissue evidence="3">Leaf</tissue>
    </source>
</reference>
<keyword evidence="2" id="KW-0472">Membrane</keyword>
<proteinExistence type="predicted"/>
<evidence type="ECO:0000313" key="3">
    <source>
        <dbReference type="EMBL" id="KAD4179598.1"/>
    </source>
</evidence>
<evidence type="ECO:0000256" key="2">
    <source>
        <dbReference type="SAM" id="Phobius"/>
    </source>
</evidence>
<dbReference type="SUPFAM" id="SSF54211">
    <property type="entry name" value="Ribosomal protein S5 domain 2-like"/>
    <property type="match status" value="1"/>
</dbReference>
<keyword evidence="2" id="KW-1133">Transmembrane helix</keyword>
<evidence type="ECO:0000256" key="1">
    <source>
        <dbReference type="SAM" id="Coils"/>
    </source>
</evidence>
<feature type="transmembrane region" description="Helical" evidence="2">
    <location>
        <begin position="20"/>
        <end position="49"/>
    </location>
</feature>
<dbReference type="AlphaFoldDB" id="A0A5N6MYX9"/>
<name>A0A5N6MYX9_9ASTR</name>
<dbReference type="Proteomes" id="UP000326396">
    <property type="component" value="Linkage Group LG4"/>
</dbReference>
<feature type="coiled-coil region" evidence="1">
    <location>
        <begin position="87"/>
        <end position="114"/>
    </location>
</feature>